<evidence type="ECO:0000313" key="1">
    <source>
        <dbReference type="EMBL" id="KAK1143985.1"/>
    </source>
</evidence>
<organism evidence="1 2">
    <name type="scientific">Aspergillus melleus</name>
    <dbReference type="NCBI Taxonomy" id="138277"/>
    <lineage>
        <taxon>Eukaryota</taxon>
        <taxon>Fungi</taxon>
        <taxon>Dikarya</taxon>
        <taxon>Ascomycota</taxon>
        <taxon>Pezizomycotina</taxon>
        <taxon>Eurotiomycetes</taxon>
        <taxon>Eurotiomycetidae</taxon>
        <taxon>Eurotiales</taxon>
        <taxon>Aspergillaceae</taxon>
        <taxon>Aspergillus</taxon>
        <taxon>Aspergillus subgen. Circumdati</taxon>
    </lineage>
</organism>
<proteinExistence type="predicted"/>
<accession>A0ACC3B1E6</accession>
<comment type="caution">
    <text evidence="1">The sequence shown here is derived from an EMBL/GenBank/DDBJ whole genome shotgun (WGS) entry which is preliminary data.</text>
</comment>
<name>A0ACC3B1E6_9EURO</name>
<sequence>MPRTYGKAKQTRLSFAPIALPTDDDDNDEMARQATLKYGHPSRPTIPATRSKLNMGSRRKGSPDSFVYDESTENGEVPTEEGSRKSRRKKDKKDKKAGREKDEIKVKDKNERDEKKKDKKKRRRKEKKEMKSRNPTPPPSATPEVIPPAEESSDSDLDIQSSVRKNRAVKRKRSPSPEESNPQSPTPADPSAQEENDEDVVTRPRRKLRRGPAQPAAIVLDDSSDESDAPIASSPVKRGRRNMSVEEPQTPRHNRNQDQLDLEEDLEDLQDSGRLANSARAQRQKHLETLRRRRAGQTETDEEQSELKPDETESSEDNWSEAEDDEEEAIRQPRIPFAREDSDVESEIASNEDLDRYDKDFVLDDDDDDKLGVPAGLEEMPIEFSRHSYKQLKDYFQDAVEWMVLNQLFPAFPRSSPIYKVAFDKLEDEVKGRTGSQLISSVWNADFCRALMARPHLEETTFSISEDHPCDACKRSGHPASADLKFYGKAYSLDTLEPLSDPDEERSDDDNEEEGDDGLERDRDGHVLPDENTRFYLGRHCKGRATMAHTLTHWRFHLNEWVVDHLSRMGHVSDEKVLERSHWSQKRNAKYAGEAFRDMVEGGEVKKLWRDFHINLRTARESTTLG</sequence>
<protein>
    <submittedName>
        <fullName evidence="1">Uncharacterized protein</fullName>
    </submittedName>
</protein>
<keyword evidence="2" id="KW-1185">Reference proteome</keyword>
<reference evidence="1 2" key="1">
    <citation type="journal article" date="2023" name="ACS Omega">
        <title>Identification of the Neoaspergillic Acid Biosynthesis Gene Cluster by Establishing an In Vitro CRISPR-Ribonucleoprotein Genetic System in Aspergillus melleus.</title>
        <authorList>
            <person name="Yuan B."/>
            <person name="Grau M.F."/>
            <person name="Murata R.M."/>
            <person name="Torok T."/>
            <person name="Venkateswaran K."/>
            <person name="Stajich J.E."/>
            <person name="Wang C.C.C."/>
        </authorList>
    </citation>
    <scope>NUCLEOTIDE SEQUENCE [LARGE SCALE GENOMIC DNA]</scope>
    <source>
        <strain evidence="1 2">IMV 1140</strain>
    </source>
</reference>
<dbReference type="Proteomes" id="UP001177260">
    <property type="component" value="Unassembled WGS sequence"/>
</dbReference>
<dbReference type="EMBL" id="JAOPJF010000034">
    <property type="protein sequence ID" value="KAK1143985.1"/>
    <property type="molecule type" value="Genomic_DNA"/>
</dbReference>
<evidence type="ECO:0000313" key="2">
    <source>
        <dbReference type="Proteomes" id="UP001177260"/>
    </source>
</evidence>
<gene>
    <name evidence="1" type="ORF">N8T08_005894</name>
</gene>